<dbReference type="Proteomes" id="UP000267342">
    <property type="component" value="Chromosome"/>
</dbReference>
<evidence type="ECO:0000313" key="1">
    <source>
        <dbReference type="EMBL" id="BBG31074.1"/>
    </source>
</evidence>
<name>A0A348HHH2_9GAMM</name>
<protein>
    <submittedName>
        <fullName evidence="1">Uncharacterized protein</fullName>
    </submittedName>
</protein>
<dbReference type="KEGG" id="zpl:ZBT109_2342"/>
<proteinExistence type="predicted"/>
<organism evidence="1 2">
    <name type="scientific">Zymobacter palmae</name>
    <dbReference type="NCBI Taxonomy" id="33074"/>
    <lineage>
        <taxon>Bacteria</taxon>
        <taxon>Pseudomonadati</taxon>
        <taxon>Pseudomonadota</taxon>
        <taxon>Gammaproteobacteria</taxon>
        <taxon>Oceanospirillales</taxon>
        <taxon>Halomonadaceae</taxon>
        <taxon>Zymobacter group</taxon>
        <taxon>Zymobacter</taxon>
    </lineage>
</organism>
<evidence type="ECO:0000313" key="2">
    <source>
        <dbReference type="Proteomes" id="UP000267342"/>
    </source>
</evidence>
<dbReference type="AlphaFoldDB" id="A0A348HHH2"/>
<reference evidence="1 2" key="1">
    <citation type="submission" date="2018-09" db="EMBL/GenBank/DDBJ databases">
        <title>Zymobacter palmae IAM14233 (=T109) whole genome analysis.</title>
        <authorList>
            <person name="Yanase H."/>
        </authorList>
    </citation>
    <scope>NUCLEOTIDE SEQUENCE [LARGE SCALE GENOMIC DNA]</scope>
    <source>
        <strain evidence="1 2">IAM14233</strain>
    </source>
</reference>
<accession>A0A348HHH2</accession>
<dbReference type="EMBL" id="AP018933">
    <property type="protein sequence ID" value="BBG31074.1"/>
    <property type="molecule type" value="Genomic_DNA"/>
</dbReference>
<sequence length="42" mass="4419">MALCIDTFSPAFVAGAFCRFGRLLSARAGAFSCHDALPPACR</sequence>
<gene>
    <name evidence="1" type="ORF">ZBT109_2342</name>
</gene>
<keyword evidence="2" id="KW-1185">Reference proteome</keyword>